<dbReference type="CDD" id="cd21912">
    <property type="entry name" value="CC1_T3JAM"/>
    <property type="match status" value="1"/>
</dbReference>
<protein>
    <submittedName>
        <fullName evidence="5">TRAF3 interacting protein 3</fullName>
    </submittedName>
</protein>
<evidence type="ECO:0000313" key="6">
    <source>
        <dbReference type="Proteomes" id="UP000694549"/>
    </source>
</evidence>
<proteinExistence type="predicted"/>
<organism evidence="5 6">
    <name type="scientific">Anas zonorhyncha</name>
    <name type="common">Eastern spot-billed duck</name>
    <dbReference type="NCBI Taxonomy" id="75864"/>
    <lineage>
        <taxon>Eukaryota</taxon>
        <taxon>Metazoa</taxon>
        <taxon>Chordata</taxon>
        <taxon>Craniata</taxon>
        <taxon>Vertebrata</taxon>
        <taxon>Euteleostomi</taxon>
        <taxon>Archelosauria</taxon>
        <taxon>Archosauria</taxon>
        <taxon>Dinosauria</taxon>
        <taxon>Saurischia</taxon>
        <taxon>Theropoda</taxon>
        <taxon>Coelurosauria</taxon>
        <taxon>Aves</taxon>
        <taxon>Neognathae</taxon>
        <taxon>Galloanserae</taxon>
        <taxon>Anseriformes</taxon>
        <taxon>Anatidae</taxon>
        <taxon>Anatinae</taxon>
        <taxon>Anas</taxon>
    </lineage>
</organism>
<dbReference type="PANTHER" id="PTHR15715">
    <property type="entry name" value="CENTROSOMAL PROTEIN OF 170 KDA"/>
    <property type="match status" value="1"/>
</dbReference>
<dbReference type="Ensembl" id="ENSAZOT00000016492.1">
    <property type="protein sequence ID" value="ENSAZOP00000015343.1"/>
    <property type="gene ID" value="ENSAZOG00000009937.1"/>
</dbReference>
<name>A0A8B9V0B0_9AVES</name>
<feature type="region of interest" description="Disordered" evidence="2">
    <location>
        <begin position="87"/>
        <end position="149"/>
    </location>
</feature>
<feature type="coiled-coil region" evidence="1">
    <location>
        <begin position="396"/>
        <end position="472"/>
    </location>
</feature>
<keyword evidence="3" id="KW-0812">Transmembrane</keyword>
<keyword evidence="3" id="KW-1133">Transmembrane helix</keyword>
<feature type="transmembrane region" description="Helical" evidence="3">
    <location>
        <begin position="645"/>
        <end position="664"/>
    </location>
</feature>
<keyword evidence="6" id="KW-1185">Reference proteome</keyword>
<feature type="coiled-coil region" evidence="1">
    <location>
        <begin position="292"/>
        <end position="360"/>
    </location>
</feature>
<sequence length="666" mass="74990">MRLSSLFAILLQASPGSAATPLRSKTRAGCFMSPACTSSFSTNTTHIHWIRTPELVRLQIPHIYLVLETLVFHSNPVSSLGFGRTEACSGGPSMISPPERARPRRTGESYEEKCERRHETREALRRRSHPPSCRRPGRMAEELPQSPRQREFLRRRNLSSTTLEVPRGLHVPAPSLPGLLQRPWSHPAYPPVLSPLSLGSPLDVSAEATPVPRISTNTQGTQTLTSAEVKDSSQQTDCGTAVLNKEIIQLSSYLKEALHRELLLKQKMVILQELLSTLLKASEKSWQGQLNEDKLKCKLRALENQLQACTQSYSKECVKKILIEMEDQKQTYEQKAKEALQKMLEDKLQAEQQLQNSQRCLEVTREDLALWKVHYTTLKAEWTQMTKTQSELESNLHILQSKLQHTAAQNEQLQQALDRLQQEHAELQQRASALQEDNQLQAEHISTIEGKLQKEQNQKLTLQNQKLSLEVTISHLHNLLQNQTNERKMQEAMVQRKDQVFTTQSPPLPPAKETQNALLKHPEEEAEESLKAEVQERTSQLTAKENEVYVGTEVAEVKLPHHQAARAQAKSHGCCGSPAGLGVPGTVGLAPTNAPANVPLQCQELRAELEALSEEYRSCLTRLRQCRDELNHVQSKPAKRQHGNWLPLLLAVIAMAMAAFLANYRP</sequence>
<evidence type="ECO:0000256" key="3">
    <source>
        <dbReference type="SAM" id="Phobius"/>
    </source>
</evidence>
<reference evidence="5" key="2">
    <citation type="submission" date="2025-09" db="UniProtKB">
        <authorList>
            <consortium name="Ensembl"/>
        </authorList>
    </citation>
    <scope>IDENTIFICATION</scope>
</reference>
<dbReference type="Proteomes" id="UP000694549">
    <property type="component" value="Unplaced"/>
</dbReference>
<keyword evidence="4" id="KW-0732">Signal</keyword>
<evidence type="ECO:0000256" key="2">
    <source>
        <dbReference type="SAM" id="MobiDB-lite"/>
    </source>
</evidence>
<feature type="region of interest" description="Disordered" evidence="2">
    <location>
        <begin position="502"/>
        <end position="527"/>
    </location>
</feature>
<dbReference type="AlphaFoldDB" id="A0A8B9V0B0"/>
<dbReference type="PANTHER" id="PTHR15715:SF21">
    <property type="entry name" value="TRAF3-INTERACTING JNK-ACTIVATING MODULATOR"/>
    <property type="match status" value="1"/>
</dbReference>
<evidence type="ECO:0000256" key="4">
    <source>
        <dbReference type="SAM" id="SignalP"/>
    </source>
</evidence>
<accession>A0A8B9V0B0</accession>
<feature type="chain" id="PRO_5034159217" evidence="4">
    <location>
        <begin position="20"/>
        <end position="666"/>
    </location>
</feature>
<keyword evidence="1" id="KW-0175">Coiled coil</keyword>
<reference evidence="5" key="1">
    <citation type="submission" date="2025-08" db="UniProtKB">
        <authorList>
            <consortium name="Ensembl"/>
        </authorList>
    </citation>
    <scope>IDENTIFICATION</scope>
</reference>
<keyword evidence="3" id="KW-0472">Membrane</keyword>
<evidence type="ECO:0000313" key="5">
    <source>
        <dbReference type="Ensembl" id="ENSAZOP00000015343.1"/>
    </source>
</evidence>
<feature type="compositionally biased region" description="Basic and acidic residues" evidence="2">
    <location>
        <begin position="99"/>
        <end position="125"/>
    </location>
</feature>
<evidence type="ECO:0000256" key="1">
    <source>
        <dbReference type="SAM" id="Coils"/>
    </source>
</evidence>
<feature type="signal peptide" evidence="4">
    <location>
        <begin position="1"/>
        <end position="19"/>
    </location>
</feature>
<dbReference type="InterPro" id="IPR051176">
    <property type="entry name" value="Cent_Immune-Sig_Mod"/>
</dbReference>
<feature type="coiled-coil region" evidence="1">
    <location>
        <begin position="602"/>
        <end position="629"/>
    </location>
</feature>